<feature type="compositionally biased region" description="Basic residues" evidence="5">
    <location>
        <begin position="241"/>
        <end position="271"/>
    </location>
</feature>
<name>A0A813FQI9_POLGL</name>
<evidence type="ECO:0000256" key="4">
    <source>
        <dbReference type="PROSITE-ProRule" id="PRU00267"/>
    </source>
</evidence>
<dbReference type="SMART" id="SM00398">
    <property type="entry name" value="HMG"/>
    <property type="match status" value="2"/>
</dbReference>
<feature type="domain" description="HMG box" evidence="6">
    <location>
        <begin position="100"/>
        <end position="169"/>
    </location>
</feature>
<dbReference type="GO" id="GO:0005634">
    <property type="term" value="C:nucleus"/>
    <property type="evidence" value="ECO:0007669"/>
    <property type="project" value="UniProtKB-SubCell"/>
</dbReference>
<keyword evidence="2 4" id="KW-0238">DNA-binding</keyword>
<comment type="caution">
    <text evidence="7">The sequence shown here is derived from an EMBL/GenBank/DDBJ whole genome shotgun (WGS) entry which is preliminary data.</text>
</comment>
<dbReference type="PROSITE" id="PS50118">
    <property type="entry name" value="HMG_BOX_2"/>
    <property type="match status" value="2"/>
</dbReference>
<organism evidence="7 8">
    <name type="scientific">Polarella glacialis</name>
    <name type="common">Dinoflagellate</name>
    <dbReference type="NCBI Taxonomy" id="89957"/>
    <lineage>
        <taxon>Eukaryota</taxon>
        <taxon>Sar</taxon>
        <taxon>Alveolata</taxon>
        <taxon>Dinophyceae</taxon>
        <taxon>Suessiales</taxon>
        <taxon>Suessiaceae</taxon>
        <taxon>Polarella</taxon>
    </lineage>
</organism>
<dbReference type="InterPro" id="IPR036910">
    <property type="entry name" value="HMG_box_dom_sf"/>
</dbReference>
<dbReference type="Gene3D" id="1.10.30.10">
    <property type="entry name" value="High mobility group box domain"/>
    <property type="match status" value="2"/>
</dbReference>
<feature type="region of interest" description="Disordered" evidence="5">
    <location>
        <begin position="81"/>
        <end position="100"/>
    </location>
</feature>
<dbReference type="PANTHER" id="PTHR46261">
    <property type="entry name" value="HIGH MOBILITY GROUP B PROTEIN 4-RELATED"/>
    <property type="match status" value="1"/>
</dbReference>
<comment type="subcellular location">
    <subcellularLocation>
        <location evidence="1">Nucleus</location>
    </subcellularLocation>
</comment>
<evidence type="ECO:0000259" key="6">
    <source>
        <dbReference type="PROSITE" id="PS50118"/>
    </source>
</evidence>
<accession>A0A813FQI9</accession>
<dbReference type="GO" id="GO:0003677">
    <property type="term" value="F:DNA binding"/>
    <property type="evidence" value="ECO:0007669"/>
    <property type="project" value="UniProtKB-UniRule"/>
</dbReference>
<evidence type="ECO:0000256" key="1">
    <source>
        <dbReference type="ARBA" id="ARBA00004123"/>
    </source>
</evidence>
<dbReference type="PANTHER" id="PTHR46261:SF18">
    <property type="entry name" value="DNA-BINDING PROTEIN MNB1B"/>
    <property type="match status" value="1"/>
</dbReference>
<feature type="domain" description="HMG box" evidence="6">
    <location>
        <begin position="6"/>
        <end position="74"/>
    </location>
</feature>
<feature type="region of interest" description="Disordered" evidence="5">
    <location>
        <begin position="167"/>
        <end position="271"/>
    </location>
</feature>
<feature type="compositionally biased region" description="Basic residues" evidence="5">
    <location>
        <begin position="216"/>
        <end position="232"/>
    </location>
</feature>
<feature type="DNA-binding region" description="HMG box" evidence="4">
    <location>
        <begin position="100"/>
        <end position="169"/>
    </location>
</feature>
<dbReference type="SUPFAM" id="SSF47095">
    <property type="entry name" value="HMG-box"/>
    <property type="match status" value="2"/>
</dbReference>
<dbReference type="InterPro" id="IPR031061">
    <property type="entry name" value="HMGB_plant"/>
</dbReference>
<evidence type="ECO:0000256" key="3">
    <source>
        <dbReference type="ARBA" id="ARBA00023242"/>
    </source>
</evidence>
<keyword evidence="8" id="KW-1185">Reference proteome</keyword>
<dbReference type="OMA" id="NGKMSAY"/>
<gene>
    <name evidence="7" type="ORF">PGLA1383_LOCUS30688</name>
</gene>
<evidence type="ECO:0000313" key="7">
    <source>
        <dbReference type="EMBL" id="CAE8612900.1"/>
    </source>
</evidence>
<dbReference type="EMBL" id="CAJNNV010025177">
    <property type="protein sequence ID" value="CAE8612900.1"/>
    <property type="molecule type" value="Genomic_DNA"/>
</dbReference>
<evidence type="ECO:0000256" key="2">
    <source>
        <dbReference type="ARBA" id="ARBA00023125"/>
    </source>
</evidence>
<protein>
    <recommendedName>
        <fullName evidence="6">HMG box domain-containing protein</fullName>
    </recommendedName>
</protein>
<feature type="compositionally biased region" description="Acidic residues" evidence="5">
    <location>
        <begin position="174"/>
        <end position="204"/>
    </location>
</feature>
<dbReference type="Proteomes" id="UP000654075">
    <property type="component" value="Unassembled WGS sequence"/>
</dbReference>
<feature type="compositionally biased region" description="Basic and acidic residues" evidence="5">
    <location>
        <begin position="87"/>
        <end position="98"/>
    </location>
</feature>
<dbReference type="AlphaFoldDB" id="A0A813FQI9"/>
<feature type="compositionally biased region" description="Low complexity" evidence="5">
    <location>
        <begin position="206"/>
        <end position="215"/>
    </location>
</feature>
<proteinExistence type="predicted"/>
<sequence length="271" mass="28030">MASEQPKKAPSAYFIFLAANRDSFAKTAGSKAAGPVAGVAAAAWKALAPAEKNKVVAQAGELKKEADKKIAAFKAAGGVMNRKRKAEKSGKKMKDKNAPKKPAGGAYGCYLAKNREAIKATLPAGHSITDVAKAAGPKFKALSAAEKKPYDEEYAKKAAEYKKLMAAYTPPAAPEEEEAEAEAEAEAEEDEEDEEEDEEAEEAAPEPKAAGNAKAVKAKASPKVKAAGKAKALKVSPKAVGKAKAKAKAAGKPKAAVKAKAKAKAKGKGKK</sequence>
<dbReference type="Pfam" id="PF00505">
    <property type="entry name" value="HMG_box"/>
    <property type="match status" value="2"/>
</dbReference>
<evidence type="ECO:0000313" key="8">
    <source>
        <dbReference type="Proteomes" id="UP000654075"/>
    </source>
</evidence>
<dbReference type="InterPro" id="IPR009071">
    <property type="entry name" value="HMG_box_dom"/>
</dbReference>
<keyword evidence="3 4" id="KW-0539">Nucleus</keyword>
<feature type="DNA-binding region" description="HMG box" evidence="4">
    <location>
        <begin position="6"/>
        <end position="74"/>
    </location>
</feature>
<reference evidence="7" key="1">
    <citation type="submission" date="2021-02" db="EMBL/GenBank/DDBJ databases">
        <authorList>
            <person name="Dougan E. K."/>
            <person name="Rhodes N."/>
            <person name="Thang M."/>
            <person name="Chan C."/>
        </authorList>
    </citation>
    <scope>NUCLEOTIDE SEQUENCE</scope>
</reference>
<evidence type="ECO:0000256" key="5">
    <source>
        <dbReference type="SAM" id="MobiDB-lite"/>
    </source>
</evidence>